<dbReference type="InterPro" id="IPR049244">
    <property type="entry name" value="DUF6879"/>
</dbReference>
<accession>A0ABP3GYI6</accession>
<comment type="caution">
    <text evidence="2">The sequence shown here is derived from an EMBL/GenBank/DDBJ whole genome shotgun (WGS) entry which is preliminary data.</text>
</comment>
<reference evidence="3" key="1">
    <citation type="journal article" date="2019" name="Int. J. Syst. Evol. Microbiol.">
        <title>The Global Catalogue of Microorganisms (GCM) 10K type strain sequencing project: providing services to taxonomists for standard genome sequencing and annotation.</title>
        <authorList>
            <consortium name="The Broad Institute Genomics Platform"/>
            <consortium name="The Broad Institute Genome Sequencing Center for Infectious Disease"/>
            <person name="Wu L."/>
            <person name="Ma J."/>
        </authorList>
    </citation>
    <scope>NUCLEOTIDE SEQUENCE [LARGE SCALE GENOMIC DNA]</scope>
    <source>
        <strain evidence="3">JCM 4565</strain>
    </source>
</reference>
<sequence length="171" mass="19785">MAVPTLEELLRRCERSAVHLEMRDGYMRDDPMFVAWQDGHRDDQGDRESWWRPWLTLIEETTTRGVEVRRARVVSEPVSDYVQFEYDVTFSNVAAGEQVRWLPRRRATDLALPGNDFWLLDGTTVMVNHFGGDGQFTGEEVITEPALIKLCASAFEAVWERAVPHEEYRPA</sequence>
<name>A0ABP3GYI6_9ACTN</name>
<gene>
    <name evidence="2" type="ORF">GCM10010319_39200</name>
</gene>
<keyword evidence="3" id="KW-1185">Reference proteome</keyword>
<evidence type="ECO:0000313" key="2">
    <source>
        <dbReference type="EMBL" id="GAA0358035.1"/>
    </source>
</evidence>
<evidence type="ECO:0000259" key="1">
    <source>
        <dbReference type="Pfam" id="PF21806"/>
    </source>
</evidence>
<feature type="domain" description="DUF6879" evidence="1">
    <location>
        <begin position="5"/>
        <end position="169"/>
    </location>
</feature>
<organism evidence="2 3">
    <name type="scientific">Streptomyces blastmyceticus</name>
    <dbReference type="NCBI Taxonomy" id="68180"/>
    <lineage>
        <taxon>Bacteria</taxon>
        <taxon>Bacillati</taxon>
        <taxon>Actinomycetota</taxon>
        <taxon>Actinomycetes</taxon>
        <taxon>Kitasatosporales</taxon>
        <taxon>Streptomycetaceae</taxon>
        <taxon>Streptomyces</taxon>
    </lineage>
</organism>
<proteinExistence type="predicted"/>
<evidence type="ECO:0000313" key="3">
    <source>
        <dbReference type="Proteomes" id="UP001500063"/>
    </source>
</evidence>
<dbReference type="EMBL" id="BAAABW010000021">
    <property type="protein sequence ID" value="GAA0358035.1"/>
    <property type="molecule type" value="Genomic_DNA"/>
</dbReference>
<protein>
    <recommendedName>
        <fullName evidence="1">DUF6879 domain-containing protein</fullName>
    </recommendedName>
</protein>
<dbReference type="Proteomes" id="UP001500063">
    <property type="component" value="Unassembled WGS sequence"/>
</dbReference>
<dbReference type="Pfam" id="PF21806">
    <property type="entry name" value="DUF6879"/>
    <property type="match status" value="1"/>
</dbReference>